<gene>
    <name evidence="11" type="ORF">HannXRQ_Chr11g0343951</name>
    <name evidence="10" type="ORF">HanXRQr2_Chr11g0505461</name>
</gene>
<evidence type="ECO:0000256" key="6">
    <source>
        <dbReference type="ARBA" id="ARBA00022801"/>
    </source>
</evidence>
<dbReference type="EMBL" id="MNCJ02000326">
    <property type="protein sequence ID" value="KAF5783224.1"/>
    <property type="molecule type" value="Genomic_DNA"/>
</dbReference>
<evidence type="ECO:0000256" key="2">
    <source>
        <dbReference type="ARBA" id="ARBA00007447"/>
    </source>
</evidence>
<dbReference type="Proteomes" id="UP000215914">
    <property type="component" value="Chromosome 11"/>
</dbReference>
<dbReference type="Pfam" id="PF14541">
    <property type="entry name" value="TAXi_C"/>
    <property type="match status" value="1"/>
</dbReference>
<name>A0A251TD18_HELAN</name>
<sequence length="432" mass="47555">MRFSSLVVAITLTISYTATCSVAIGDTFSVNLIHRDSVDSPFYDRSMSFAQRMGHSLQRSFKNVKQLRSNINGLTYQADTIPDHGEFLLNISYGNPSQQVLAIADTGSDFSWMPCKPCPKCYRHTFPLFDPKNSSTYQPIDCESETCKAMGMVATNCTATKECGFLALYGDGSASTGTVSTETITFGDRVLPNIVFGCSFTYDGSFRPTWGGIVGLGGGDYSLVSQIRTLVPGKFSYCLIPYPHTNEFSNKSSKMIFGDFDFGPNVVTTPLVQKIPKTYYHVTFEGFSVDDKRICISDDLNSTKPLMKGNMIVDSGTTLTKLPPKLYDEFETAIKEAINARPIKDPDQVLNLCYRSATVTKMPKVTMHFDGADVELSLDNVLVTVSKGIMCFGFLPSSDLAVMGNIAQLNHLIGFDLENNVLSFKSTDCERL</sequence>
<keyword evidence="6 10" id="KW-0378">Hydrolase</keyword>
<dbReference type="Gene3D" id="2.40.70.10">
    <property type="entry name" value="Acid Proteases"/>
    <property type="match status" value="2"/>
</dbReference>
<accession>A0A251TD18</accession>
<comment type="similarity">
    <text evidence="2">Belongs to the peptidase A1 family.</text>
</comment>
<dbReference type="SUPFAM" id="SSF50630">
    <property type="entry name" value="Acid proteases"/>
    <property type="match status" value="1"/>
</dbReference>
<dbReference type="InterPro" id="IPR021109">
    <property type="entry name" value="Peptidase_aspartic_dom_sf"/>
</dbReference>
<dbReference type="InterPro" id="IPR032861">
    <property type="entry name" value="TAXi_N"/>
</dbReference>
<organism evidence="11 12">
    <name type="scientific">Helianthus annuus</name>
    <name type="common">Common sunflower</name>
    <dbReference type="NCBI Taxonomy" id="4232"/>
    <lineage>
        <taxon>Eukaryota</taxon>
        <taxon>Viridiplantae</taxon>
        <taxon>Streptophyta</taxon>
        <taxon>Embryophyta</taxon>
        <taxon>Tracheophyta</taxon>
        <taxon>Spermatophyta</taxon>
        <taxon>Magnoliopsida</taxon>
        <taxon>eudicotyledons</taxon>
        <taxon>Gunneridae</taxon>
        <taxon>Pentapetalae</taxon>
        <taxon>asterids</taxon>
        <taxon>campanulids</taxon>
        <taxon>Asterales</taxon>
        <taxon>Asteraceae</taxon>
        <taxon>Asteroideae</taxon>
        <taxon>Heliantheae alliance</taxon>
        <taxon>Heliantheae</taxon>
        <taxon>Helianthus</taxon>
    </lineage>
</organism>
<dbReference type="InParanoid" id="A0A251TD18"/>
<evidence type="ECO:0000313" key="11">
    <source>
        <dbReference type="EMBL" id="OTG08639.1"/>
    </source>
</evidence>
<evidence type="ECO:0000313" key="12">
    <source>
        <dbReference type="Proteomes" id="UP000215914"/>
    </source>
</evidence>
<dbReference type="InterPro" id="IPR033121">
    <property type="entry name" value="PEPTIDASE_A1"/>
</dbReference>
<reference evidence="10 12" key="1">
    <citation type="journal article" date="2017" name="Nature">
        <title>The sunflower genome provides insights into oil metabolism, flowering and Asterid evolution.</title>
        <authorList>
            <person name="Badouin H."/>
            <person name="Gouzy J."/>
            <person name="Grassa C.J."/>
            <person name="Murat F."/>
            <person name="Staton S.E."/>
            <person name="Cottret L."/>
            <person name="Lelandais-Briere C."/>
            <person name="Owens G.L."/>
            <person name="Carrere S."/>
            <person name="Mayjonade B."/>
            <person name="Legrand L."/>
            <person name="Gill N."/>
            <person name="Kane N.C."/>
            <person name="Bowers J.E."/>
            <person name="Hubner S."/>
            <person name="Bellec A."/>
            <person name="Berard A."/>
            <person name="Berges H."/>
            <person name="Blanchet N."/>
            <person name="Boniface M.C."/>
            <person name="Brunel D."/>
            <person name="Catrice O."/>
            <person name="Chaidir N."/>
            <person name="Claudel C."/>
            <person name="Donnadieu C."/>
            <person name="Faraut T."/>
            <person name="Fievet G."/>
            <person name="Helmstetter N."/>
            <person name="King M."/>
            <person name="Knapp S.J."/>
            <person name="Lai Z."/>
            <person name="Le Paslier M.C."/>
            <person name="Lippi Y."/>
            <person name="Lorenzon L."/>
            <person name="Mandel J.R."/>
            <person name="Marage G."/>
            <person name="Marchand G."/>
            <person name="Marquand E."/>
            <person name="Bret-Mestries E."/>
            <person name="Morien E."/>
            <person name="Nambeesan S."/>
            <person name="Nguyen T."/>
            <person name="Pegot-Espagnet P."/>
            <person name="Pouilly N."/>
            <person name="Raftis F."/>
            <person name="Sallet E."/>
            <person name="Schiex T."/>
            <person name="Thomas J."/>
            <person name="Vandecasteele C."/>
            <person name="Vares D."/>
            <person name="Vear F."/>
            <person name="Vautrin S."/>
            <person name="Crespi M."/>
            <person name="Mangin B."/>
            <person name="Burke J.M."/>
            <person name="Salse J."/>
            <person name="Munos S."/>
            <person name="Vincourt P."/>
            <person name="Rieseberg L.H."/>
            <person name="Langlade N.B."/>
        </authorList>
    </citation>
    <scope>NUCLEOTIDE SEQUENCE [LARGE SCALE GENOMIC DNA]</scope>
    <source>
        <strain evidence="12">cv. SF193</strain>
        <tissue evidence="10">Leaves</tissue>
    </source>
</reference>
<dbReference type="AlphaFoldDB" id="A0A251TD18"/>
<dbReference type="PANTHER" id="PTHR47967">
    <property type="entry name" value="OS07G0603500 PROTEIN-RELATED"/>
    <property type="match status" value="1"/>
</dbReference>
<dbReference type="InterPro" id="IPR051708">
    <property type="entry name" value="Plant_Aspart_Prot_A1"/>
</dbReference>
<keyword evidence="4" id="KW-0645">Protease</keyword>
<keyword evidence="12" id="KW-1185">Reference proteome</keyword>
<evidence type="ECO:0000313" key="10">
    <source>
        <dbReference type="EMBL" id="KAF5783224.1"/>
    </source>
</evidence>
<dbReference type="EMBL" id="CM007900">
    <property type="protein sequence ID" value="OTG08639.1"/>
    <property type="molecule type" value="Genomic_DNA"/>
</dbReference>
<protein>
    <submittedName>
        <fullName evidence="10">Nepenthesin</fullName>
        <ecNumber evidence="10">3.4.23.12</ecNumber>
    </submittedName>
    <submittedName>
        <fullName evidence="11">Putative aspartic peptidase A1 family</fullName>
    </submittedName>
</protein>
<evidence type="ECO:0000256" key="5">
    <source>
        <dbReference type="ARBA" id="ARBA00022750"/>
    </source>
</evidence>
<dbReference type="OMA" id="GRLCECA"/>
<evidence type="ECO:0000256" key="1">
    <source>
        <dbReference type="ARBA" id="ARBA00004613"/>
    </source>
</evidence>
<dbReference type="PROSITE" id="PS51767">
    <property type="entry name" value="PEPTIDASE_A1"/>
    <property type="match status" value="1"/>
</dbReference>
<evidence type="ECO:0000259" key="9">
    <source>
        <dbReference type="PROSITE" id="PS51767"/>
    </source>
</evidence>
<dbReference type="InterPro" id="IPR034161">
    <property type="entry name" value="Pepsin-like_plant"/>
</dbReference>
<feature type="signal peptide" evidence="8">
    <location>
        <begin position="1"/>
        <end position="19"/>
    </location>
</feature>
<keyword evidence="7" id="KW-0325">Glycoprotein</keyword>
<keyword evidence="8" id="KW-0732">Signal</keyword>
<dbReference type="Gramene" id="mRNA:HanXRQr2_Chr11g0505461">
    <property type="protein sequence ID" value="CDS:HanXRQr2_Chr11g0505461.1"/>
    <property type="gene ID" value="HanXRQr2_Chr11g0505461"/>
</dbReference>
<dbReference type="EC" id="3.4.23.12" evidence="10"/>
<dbReference type="PROSITE" id="PS00141">
    <property type="entry name" value="ASP_PROTEASE"/>
    <property type="match status" value="1"/>
</dbReference>
<feature type="domain" description="Peptidase A1" evidence="9">
    <location>
        <begin position="87"/>
        <end position="425"/>
    </location>
</feature>
<dbReference type="PANTHER" id="PTHR47967:SF66">
    <property type="entry name" value="ASPARTIC PROTEINASE CDR1-RELATED"/>
    <property type="match status" value="1"/>
</dbReference>
<reference evidence="10" key="3">
    <citation type="submission" date="2020-06" db="EMBL/GenBank/DDBJ databases">
        <title>Helianthus annuus Genome sequencing and assembly Release 2.</title>
        <authorList>
            <person name="Gouzy J."/>
            <person name="Langlade N."/>
            <person name="Munos S."/>
        </authorList>
    </citation>
    <scope>NUCLEOTIDE SEQUENCE</scope>
    <source>
        <tissue evidence="10">Leaves</tissue>
    </source>
</reference>
<dbReference type="GO" id="GO:0006508">
    <property type="term" value="P:proteolysis"/>
    <property type="evidence" value="ECO:0007669"/>
    <property type="project" value="UniProtKB-KW"/>
</dbReference>
<comment type="subcellular location">
    <subcellularLocation>
        <location evidence="1">Secreted</location>
    </subcellularLocation>
</comment>
<dbReference type="InterPro" id="IPR001969">
    <property type="entry name" value="Aspartic_peptidase_AS"/>
</dbReference>
<reference evidence="11" key="2">
    <citation type="submission" date="2017-02" db="EMBL/GenBank/DDBJ databases">
        <title>Sunflower complete genome.</title>
        <authorList>
            <person name="Langlade N."/>
            <person name="Munos S."/>
        </authorList>
    </citation>
    <scope>NUCLEOTIDE SEQUENCE [LARGE SCALE GENOMIC DNA]</scope>
    <source>
        <tissue evidence="11">Leaves</tissue>
    </source>
</reference>
<dbReference type="InterPro" id="IPR032799">
    <property type="entry name" value="TAXi_C"/>
</dbReference>
<dbReference type="FunFam" id="2.40.70.10:FF:000050">
    <property type="entry name" value="Aspartic proteinase CDR1"/>
    <property type="match status" value="1"/>
</dbReference>
<dbReference type="OrthoDB" id="2747330at2759"/>
<evidence type="ECO:0000256" key="7">
    <source>
        <dbReference type="ARBA" id="ARBA00023180"/>
    </source>
</evidence>
<evidence type="ECO:0000256" key="4">
    <source>
        <dbReference type="ARBA" id="ARBA00022670"/>
    </source>
</evidence>
<evidence type="ECO:0000256" key="3">
    <source>
        <dbReference type="ARBA" id="ARBA00022525"/>
    </source>
</evidence>
<dbReference type="GO" id="GO:0004190">
    <property type="term" value="F:aspartic-type endopeptidase activity"/>
    <property type="evidence" value="ECO:0000318"/>
    <property type="project" value="GO_Central"/>
</dbReference>
<dbReference type="Pfam" id="PF14543">
    <property type="entry name" value="TAXi_N"/>
    <property type="match status" value="1"/>
</dbReference>
<keyword evidence="5" id="KW-0064">Aspartyl protease</keyword>
<evidence type="ECO:0000256" key="8">
    <source>
        <dbReference type="SAM" id="SignalP"/>
    </source>
</evidence>
<dbReference type="GO" id="GO:0005576">
    <property type="term" value="C:extracellular region"/>
    <property type="evidence" value="ECO:0000318"/>
    <property type="project" value="GO_Central"/>
</dbReference>
<keyword evidence="3" id="KW-0964">Secreted</keyword>
<feature type="chain" id="PRO_5012038446" evidence="8">
    <location>
        <begin position="20"/>
        <end position="432"/>
    </location>
</feature>
<dbReference type="CDD" id="cd05476">
    <property type="entry name" value="pepsin_A_like_plant"/>
    <property type="match status" value="1"/>
</dbReference>
<proteinExistence type="inferred from homology"/>